<name>A0ABP1S5V7_9HEXA</name>
<gene>
    <name evidence="3" type="ORF">ODALV1_LOCUS30110</name>
</gene>
<accession>A0ABP1S5V7</accession>
<keyword evidence="4" id="KW-1185">Reference proteome</keyword>
<feature type="compositionally biased region" description="Basic and acidic residues" evidence="2">
    <location>
        <begin position="82"/>
        <end position="98"/>
    </location>
</feature>
<dbReference type="Proteomes" id="UP001642540">
    <property type="component" value="Unassembled WGS sequence"/>
</dbReference>
<feature type="region of interest" description="Disordered" evidence="2">
    <location>
        <begin position="63"/>
        <end position="101"/>
    </location>
</feature>
<feature type="compositionally biased region" description="Acidic residues" evidence="2">
    <location>
        <begin position="65"/>
        <end position="75"/>
    </location>
</feature>
<reference evidence="3 4" key="1">
    <citation type="submission" date="2024-08" db="EMBL/GenBank/DDBJ databases">
        <authorList>
            <person name="Cucini C."/>
            <person name="Frati F."/>
        </authorList>
    </citation>
    <scope>NUCLEOTIDE SEQUENCE [LARGE SCALE GENOMIC DNA]</scope>
</reference>
<comment type="caution">
    <text evidence="3">The sequence shown here is derived from an EMBL/GenBank/DDBJ whole genome shotgun (WGS) entry which is preliminary data.</text>
</comment>
<evidence type="ECO:0000313" key="3">
    <source>
        <dbReference type="EMBL" id="CAL8144168.1"/>
    </source>
</evidence>
<organism evidence="3 4">
    <name type="scientific">Orchesella dallaii</name>
    <dbReference type="NCBI Taxonomy" id="48710"/>
    <lineage>
        <taxon>Eukaryota</taxon>
        <taxon>Metazoa</taxon>
        <taxon>Ecdysozoa</taxon>
        <taxon>Arthropoda</taxon>
        <taxon>Hexapoda</taxon>
        <taxon>Collembola</taxon>
        <taxon>Entomobryomorpha</taxon>
        <taxon>Entomobryoidea</taxon>
        <taxon>Orchesellidae</taxon>
        <taxon>Orchesellinae</taxon>
        <taxon>Orchesella</taxon>
    </lineage>
</organism>
<feature type="coiled-coil region" evidence="1">
    <location>
        <begin position="170"/>
        <end position="211"/>
    </location>
</feature>
<feature type="coiled-coil region" evidence="1">
    <location>
        <begin position="317"/>
        <end position="355"/>
    </location>
</feature>
<evidence type="ECO:0000256" key="2">
    <source>
        <dbReference type="SAM" id="MobiDB-lite"/>
    </source>
</evidence>
<proteinExistence type="predicted"/>
<protein>
    <submittedName>
        <fullName evidence="3">Uncharacterized protein</fullName>
    </submittedName>
</protein>
<evidence type="ECO:0000256" key="1">
    <source>
        <dbReference type="SAM" id="Coils"/>
    </source>
</evidence>
<dbReference type="EMBL" id="CAXLJM020000160">
    <property type="protein sequence ID" value="CAL8144168.1"/>
    <property type="molecule type" value="Genomic_DNA"/>
</dbReference>
<keyword evidence="1" id="KW-0175">Coiled coil</keyword>
<sequence length="449" mass="52408">MESRITDRFRYKTVNKYSLLLQALVTYQEREMEVISHLKTKKKILIALHQFVKQEAEAAAKAVITDEENKEEEKDDQMLDLMGKHGGEGGEDENKKDSQGLSIEEMPAATIRETLLQQKNRIDVLESIKKVHVLQLKQLEFERTLLNLHYARMVKPSDLSKEIKDGRRQVNDLQLEISSIHQEMGQVQNEIRIQEKLVIEEEKAVEKLELEALTKQGEVQVLANKPVHIAKEADREAQKLEQYQDTHDNLCMRYMDGMEVYRTNQVKVDILTTELNNLNKMEAKLVQQKKTASRDYDLLFNQMDSLMSREHIMLERATVLTDRMQQLLKQKKRILDEQHRMFNEANKSLREAQRLERSIRMAADAFLNAKLAYDKMRTAFDAAKPSDQTNNWEKLSRMLNREIFNLKGSLDKKLDEANYKSGMVTQLQEKLNELYEQQVASGKELQDLV</sequence>
<evidence type="ECO:0000313" key="4">
    <source>
        <dbReference type="Proteomes" id="UP001642540"/>
    </source>
</evidence>